<keyword evidence="4" id="KW-0812">Transmembrane</keyword>
<evidence type="ECO:0000256" key="5">
    <source>
        <dbReference type="SAM" id="SignalP"/>
    </source>
</evidence>
<dbReference type="InterPro" id="IPR018114">
    <property type="entry name" value="TRYPSIN_HIS"/>
</dbReference>
<protein>
    <submittedName>
        <fullName evidence="7">Trypsin-like serine protease</fullName>
    </submittedName>
</protein>
<dbReference type="InterPro" id="IPR001314">
    <property type="entry name" value="Peptidase_S1A"/>
</dbReference>
<keyword evidence="4" id="KW-0472">Membrane</keyword>
<feature type="chain" id="PRO_5045127973" evidence="5">
    <location>
        <begin position="28"/>
        <end position="324"/>
    </location>
</feature>
<keyword evidence="8" id="KW-1185">Reference proteome</keyword>
<dbReference type="InterPro" id="IPR009003">
    <property type="entry name" value="Peptidase_S1_PA"/>
</dbReference>
<dbReference type="InterPro" id="IPR050430">
    <property type="entry name" value="Peptidase_S1"/>
</dbReference>
<reference evidence="7 8" key="1">
    <citation type="submission" date="2021-01" db="EMBL/GenBank/DDBJ databases">
        <title>Actinoplanes sp. nov. LDG1-06 isolated from lichen.</title>
        <authorList>
            <person name="Saeng-In P."/>
            <person name="Phongsopitanun W."/>
            <person name="Kanchanasin P."/>
            <person name="Yuki M."/>
            <person name="Kudo T."/>
            <person name="Ohkuma M."/>
            <person name="Tanasupawat S."/>
        </authorList>
    </citation>
    <scope>NUCLEOTIDE SEQUENCE [LARGE SCALE GENOMIC DNA]</scope>
    <source>
        <strain evidence="7 8">LDG1-06</strain>
    </source>
</reference>
<dbReference type="SMART" id="SM00020">
    <property type="entry name" value="Tryp_SPc"/>
    <property type="match status" value="1"/>
</dbReference>
<dbReference type="PROSITE" id="PS50240">
    <property type="entry name" value="TRYPSIN_DOM"/>
    <property type="match status" value="1"/>
</dbReference>
<evidence type="ECO:0000313" key="7">
    <source>
        <dbReference type="EMBL" id="MBM2614663.1"/>
    </source>
</evidence>
<dbReference type="SUPFAM" id="SSF50494">
    <property type="entry name" value="Trypsin-like serine proteases"/>
    <property type="match status" value="1"/>
</dbReference>
<dbReference type="Proteomes" id="UP000632138">
    <property type="component" value="Unassembled WGS sequence"/>
</dbReference>
<evidence type="ECO:0000256" key="3">
    <source>
        <dbReference type="SAM" id="MobiDB-lite"/>
    </source>
</evidence>
<feature type="region of interest" description="Disordered" evidence="3">
    <location>
        <begin position="260"/>
        <end position="288"/>
    </location>
</feature>
<organism evidence="7 8">
    <name type="scientific">Paractinoplanes ovalisporus</name>
    <dbReference type="NCBI Taxonomy" id="2810368"/>
    <lineage>
        <taxon>Bacteria</taxon>
        <taxon>Bacillati</taxon>
        <taxon>Actinomycetota</taxon>
        <taxon>Actinomycetes</taxon>
        <taxon>Micromonosporales</taxon>
        <taxon>Micromonosporaceae</taxon>
        <taxon>Paractinoplanes</taxon>
    </lineage>
</organism>
<keyword evidence="2" id="KW-1015">Disulfide bond</keyword>
<name>A0ABS2A5T7_9ACTN</name>
<dbReference type="PANTHER" id="PTHR24276">
    <property type="entry name" value="POLYSERASE-RELATED"/>
    <property type="match status" value="1"/>
</dbReference>
<keyword evidence="5" id="KW-0732">Signal</keyword>
<dbReference type="RefSeq" id="WP_203374536.1">
    <property type="nucleotide sequence ID" value="NZ_JAENHP010000001.1"/>
</dbReference>
<dbReference type="PRINTS" id="PR00722">
    <property type="entry name" value="CHYMOTRYPSIN"/>
</dbReference>
<dbReference type="Pfam" id="PF00089">
    <property type="entry name" value="Trypsin"/>
    <property type="match status" value="1"/>
</dbReference>
<evidence type="ECO:0000256" key="1">
    <source>
        <dbReference type="ARBA" id="ARBA00007664"/>
    </source>
</evidence>
<feature type="compositionally biased region" description="Low complexity" evidence="3">
    <location>
        <begin position="271"/>
        <end position="283"/>
    </location>
</feature>
<feature type="signal peptide" evidence="5">
    <location>
        <begin position="1"/>
        <end position="27"/>
    </location>
</feature>
<dbReference type="InterPro" id="IPR001254">
    <property type="entry name" value="Trypsin_dom"/>
</dbReference>
<dbReference type="PROSITE" id="PS00134">
    <property type="entry name" value="TRYPSIN_HIS"/>
    <property type="match status" value="1"/>
</dbReference>
<dbReference type="PANTHER" id="PTHR24276:SF98">
    <property type="entry name" value="FI18310P1-RELATED"/>
    <property type="match status" value="1"/>
</dbReference>
<dbReference type="Gene3D" id="2.40.10.10">
    <property type="entry name" value="Trypsin-like serine proteases"/>
    <property type="match status" value="1"/>
</dbReference>
<dbReference type="EMBL" id="JAENHP010000001">
    <property type="protein sequence ID" value="MBM2614663.1"/>
    <property type="molecule type" value="Genomic_DNA"/>
</dbReference>
<gene>
    <name evidence="7" type="ORF">JIG36_03725</name>
</gene>
<dbReference type="InterPro" id="IPR043504">
    <property type="entry name" value="Peptidase_S1_PA_chymotrypsin"/>
</dbReference>
<evidence type="ECO:0000256" key="2">
    <source>
        <dbReference type="ARBA" id="ARBA00023157"/>
    </source>
</evidence>
<sequence>MKTLSRVVVALVAATLGAGALTTPAHAIANGEDVADGQYKFAVKLTDIGIPTKDGGKRNSSCSGGLISPRWVLTAGHCFKDENDRRVSRPVADRTVATIGRADLTGTAGFSANVVEVRQHGDADVALARLDRPITAIAPMRLNRKKPVKGQKVRLVGFGDLKDNAKRTTDRLQTGVFEVTSTSKLEMGVIGTSPADDTSACPHDSGGPYFVGSPTGVATVVGVVSRGPSCPHSGADTSARVDSIAPWILSVIGADLRTAVRPSTKPPAASPPQARQNPAAAAREPADDEPVPPLLWLAAVPIVLLIGALVMWTARPRRGSHRRR</sequence>
<keyword evidence="4" id="KW-1133">Transmembrane helix</keyword>
<feature type="domain" description="Peptidase S1" evidence="6">
    <location>
        <begin position="28"/>
        <end position="253"/>
    </location>
</feature>
<proteinExistence type="inferred from homology"/>
<accession>A0ABS2A5T7</accession>
<comment type="caution">
    <text evidence="7">The sequence shown here is derived from an EMBL/GenBank/DDBJ whole genome shotgun (WGS) entry which is preliminary data.</text>
</comment>
<feature type="transmembrane region" description="Helical" evidence="4">
    <location>
        <begin position="294"/>
        <end position="314"/>
    </location>
</feature>
<evidence type="ECO:0000259" key="6">
    <source>
        <dbReference type="PROSITE" id="PS50240"/>
    </source>
</evidence>
<comment type="similarity">
    <text evidence="1">Belongs to the peptidase S1 family.</text>
</comment>
<evidence type="ECO:0000313" key="8">
    <source>
        <dbReference type="Proteomes" id="UP000632138"/>
    </source>
</evidence>
<evidence type="ECO:0000256" key="4">
    <source>
        <dbReference type="SAM" id="Phobius"/>
    </source>
</evidence>